<sequence>MDSELVLEDATVSEEDLSELCLFGKVLSYRNLNKQGVFNIINLAWKTKESFTISPWKDNTFLFRFKSISDKEMVMRKGPWSVMNNLLVLKEVQHGVTVEELDFSLCPFWVQIHGLPISCMTKSNATKIGQLFPDLVEVEGAEEKGGIILSRSFLRIRVMVDTTKPLLRGFIHKRSNMENRRTPENLWITFRYERLSDFCYQCGRLGHDKSSCKFPMASFDNGPCYGHELKTATVRDLRTTAPIKGGEMIQDFADGKTGSPTVEMADSGKNGSPARDGSTQSREERVEVGEIFPNLVACADAEVRDSAQLTRGGKPVMHSVDRVSIWDPVQQPPSKTISFQDCGLAINTKSTDPAQEQNHAPSPIYFVTEPESPKRGMAEQEPSSTHSGPNPHSECLSPHLSPITSKQNAFVDIVLAHVFEDLTLKRKATSELLEDEKSCKLQRALAEQLWIPASKSEGKDLASTTAGRRQVRKFGKGNRSNSRNLLQIGAPTEGDFQNEEIAMGEPQQEMVLASQIIPIENAWSQLSQVQSTFDDEGLGRPLTFQVLQGLCRAHRPGLVFLMETKNNSNKLESTRKRLQFSNAWYVEPEGLSGGLALWWTSEVKVSVHSSSRNIIAATISSTSFPSPWLLSCVYADPIFSKRVKIWDDLQNLGSNFNGPWLCIGDFNEIASIWDKQGGRGVINNRMERFNEFVSDSGLIDLEFNGISYTWTNKREGVENIRERIDKALANTRWRVKFPCAQVFHEPIVGSDHAPLILNCCVPLKQVKRVFKFESMWTTSPNCQKVISKSWSSLVDGSNMFVWCKKMKICRKALKIWSKEEFGSNKVRLAKLKNQLYDLQLASPTTDNMQAQKMVIQAMEEAYNREEMYLHQRSRVNWLNYGDRNSSFFHATMIQRRQRNQILRIKGENGVWCTTDDEIDSCIARHFSDLFKDQGEREMDIALGALNKCVTPEMNKLLLNPISPEEIKRAAFQLGTLKAPGPDGFPGMFFQNYWQEVDVGQLATTSINSFKGVNGEDDSSGSIAEMEELPKGFRKLLHTELNWSRLEAGGGDSRVTGWVFWNREDDRPNTLPVSDFDNTKVKDKIRLALGRILLHKLCGPTLDWHDKSFLDNLYGVLQGLDLQAFNVYNHCEMKYKDEDNALTTAFPELLSVLESVYNTHNLPLALTWVHCNYCNGLRVGRRLSEDGEYLGAFKPKDDHLVDFLTTSTGYHLWKGHCKLRGWFTINLRSSCTGDVYILEFFLPTSSKDNGDTLTTISKILGTVKANSKTFKLASGEELGEELSVLVLDFQNVIEVDDGMDVLSAEQNDTTKTQETKRKRTSVKFDISLDDILQFSALSRKEAAAVLGVSESTLKRVCREHGINRWPPRDINKLVGAAQPSSDVLPCDIYKSSSRDVPLHNVNKVGSSWPSSVEQQKGTSQLSKLTWDMPWENVAIKAKYDKYFMKFTLSTSGIQELKQQVSKRLFEEGGNYCFNYEDEAGDLVVIECDEDLHTYFYVANIFCGAVQCRFMFRFVRLDATNVGDKGGLATNIQENKAGLELLTTVNAKAGYTGKVVIGMDVAASQFYNLADKN</sequence>
<gene>
    <name evidence="1" type="ORF">Vadar_019141</name>
</gene>
<evidence type="ECO:0000313" key="2">
    <source>
        <dbReference type="Proteomes" id="UP000828048"/>
    </source>
</evidence>
<organism evidence="1 2">
    <name type="scientific">Vaccinium darrowii</name>
    <dbReference type="NCBI Taxonomy" id="229202"/>
    <lineage>
        <taxon>Eukaryota</taxon>
        <taxon>Viridiplantae</taxon>
        <taxon>Streptophyta</taxon>
        <taxon>Embryophyta</taxon>
        <taxon>Tracheophyta</taxon>
        <taxon>Spermatophyta</taxon>
        <taxon>Magnoliopsida</taxon>
        <taxon>eudicotyledons</taxon>
        <taxon>Gunneridae</taxon>
        <taxon>Pentapetalae</taxon>
        <taxon>asterids</taxon>
        <taxon>Ericales</taxon>
        <taxon>Ericaceae</taxon>
        <taxon>Vaccinioideae</taxon>
        <taxon>Vaccinieae</taxon>
        <taxon>Vaccinium</taxon>
    </lineage>
</organism>
<accession>A0ACB7XII9</accession>
<proteinExistence type="predicted"/>
<dbReference type="EMBL" id="CM037160">
    <property type="protein sequence ID" value="KAH7840605.1"/>
    <property type="molecule type" value="Genomic_DNA"/>
</dbReference>
<keyword evidence="2" id="KW-1185">Reference proteome</keyword>
<protein>
    <submittedName>
        <fullName evidence="1">Uncharacterized protein</fullName>
    </submittedName>
</protein>
<reference evidence="1 2" key="1">
    <citation type="journal article" date="2021" name="Hortic Res">
        <title>High-quality reference genome and annotation aids understanding of berry development for evergreen blueberry (Vaccinium darrowii).</title>
        <authorList>
            <person name="Yu J."/>
            <person name="Hulse-Kemp A.M."/>
            <person name="Babiker E."/>
            <person name="Staton M."/>
        </authorList>
    </citation>
    <scope>NUCLEOTIDE SEQUENCE [LARGE SCALE GENOMIC DNA]</scope>
    <source>
        <strain evidence="2">cv. NJ 8807/NJ 8810</strain>
        <tissue evidence="1">Young leaf</tissue>
    </source>
</reference>
<name>A0ACB7XII9_9ERIC</name>
<evidence type="ECO:0000313" key="1">
    <source>
        <dbReference type="EMBL" id="KAH7840605.1"/>
    </source>
</evidence>
<dbReference type="Proteomes" id="UP000828048">
    <property type="component" value="Chromosome 10"/>
</dbReference>
<comment type="caution">
    <text evidence="1">The sequence shown here is derived from an EMBL/GenBank/DDBJ whole genome shotgun (WGS) entry which is preliminary data.</text>
</comment>